<accession>A0A7X9XDJ0</accession>
<protein>
    <submittedName>
        <fullName evidence="1">Uncharacterized protein</fullName>
    </submittedName>
</protein>
<dbReference type="Proteomes" id="UP000576082">
    <property type="component" value="Unassembled WGS sequence"/>
</dbReference>
<reference evidence="1 2" key="1">
    <citation type="submission" date="2020-04" db="EMBL/GenBank/DDBJ databases">
        <title>Flammeovirga sp. SR4, a novel species isolated from seawater.</title>
        <authorList>
            <person name="Wang X."/>
        </authorList>
    </citation>
    <scope>NUCLEOTIDE SEQUENCE [LARGE SCALE GENOMIC DNA]</scope>
    <source>
        <strain evidence="1 2">ATCC 23126</strain>
    </source>
</reference>
<dbReference type="EMBL" id="JABANE010000193">
    <property type="protein sequence ID" value="NME72689.1"/>
    <property type="molecule type" value="Genomic_DNA"/>
</dbReference>
<proteinExistence type="predicted"/>
<keyword evidence="2" id="KW-1185">Reference proteome</keyword>
<evidence type="ECO:0000313" key="2">
    <source>
        <dbReference type="Proteomes" id="UP000576082"/>
    </source>
</evidence>
<sequence length="219" mass="26108">MGDALTGCGLAFMLARIEMLKNNIKLKIFLFQSFDVECFIRWFYDNESLIESEYSGFYEAILEESEMFLFNEIKVINLIKEHLVDNDILEWWKLEFYCSQILEPERSLEYCRNIYFDYYEDRGIQFLYSLSDLIVLYSFDKLNLDLPPLSNLSRATVNSTIVYPKITNEINKIFNLLTETTIDENEKIWIKKNGLYNTDNFQITLKWYKNEIEKVANIS</sequence>
<organism evidence="1 2">
    <name type="scientific">Flammeovirga aprica JL-4</name>
    <dbReference type="NCBI Taxonomy" id="694437"/>
    <lineage>
        <taxon>Bacteria</taxon>
        <taxon>Pseudomonadati</taxon>
        <taxon>Bacteroidota</taxon>
        <taxon>Cytophagia</taxon>
        <taxon>Cytophagales</taxon>
        <taxon>Flammeovirgaceae</taxon>
        <taxon>Flammeovirga</taxon>
    </lineage>
</organism>
<name>A0A7X9XDJ0_9BACT</name>
<dbReference type="AlphaFoldDB" id="A0A7X9XDJ0"/>
<evidence type="ECO:0000313" key="1">
    <source>
        <dbReference type="EMBL" id="NME72689.1"/>
    </source>
</evidence>
<comment type="caution">
    <text evidence="1">The sequence shown here is derived from an EMBL/GenBank/DDBJ whole genome shotgun (WGS) entry which is preliminary data.</text>
</comment>
<gene>
    <name evidence="1" type="ORF">HHU12_32315</name>
</gene>
<dbReference type="RefSeq" id="WP_169660870.1">
    <property type="nucleotide sequence ID" value="NZ_JABANE010000193.1"/>
</dbReference>